<comment type="caution">
    <text evidence="1">The sequence shown here is derived from an EMBL/GenBank/DDBJ whole genome shotgun (WGS) entry which is preliminary data.</text>
</comment>
<dbReference type="AlphaFoldDB" id="A0AA39IDP7"/>
<evidence type="ECO:0000313" key="2">
    <source>
        <dbReference type="Proteomes" id="UP001175226"/>
    </source>
</evidence>
<name>A0AA39IDP7_9AGAR</name>
<accession>A0AA39IDP7</accession>
<dbReference type="Proteomes" id="UP001175226">
    <property type="component" value="Unassembled WGS sequence"/>
</dbReference>
<organism evidence="1 2">
    <name type="scientific">Armillaria borealis</name>
    <dbReference type="NCBI Taxonomy" id="47425"/>
    <lineage>
        <taxon>Eukaryota</taxon>
        <taxon>Fungi</taxon>
        <taxon>Dikarya</taxon>
        <taxon>Basidiomycota</taxon>
        <taxon>Agaricomycotina</taxon>
        <taxon>Agaricomycetes</taxon>
        <taxon>Agaricomycetidae</taxon>
        <taxon>Agaricales</taxon>
        <taxon>Marasmiineae</taxon>
        <taxon>Physalacriaceae</taxon>
        <taxon>Armillaria</taxon>
    </lineage>
</organism>
<dbReference type="EMBL" id="JAUEPT010000319">
    <property type="protein sequence ID" value="KAK0421755.1"/>
    <property type="molecule type" value="Genomic_DNA"/>
</dbReference>
<proteinExistence type="predicted"/>
<sequence length="210" mass="23095">MPTMTPAQIANTSLNETSASMLVALISYSRTRQQVAFPFDNGLVEIISVYPDVPITVLFAAIEGSIRLGARRFKPVNTDFSVKVCCLTGAIRLSARKLAREAVKTPSVLTGCRSGRDEARRVGVVNSLSCNRYLSVQRYVPQIRWWTQILVVYRGSEEVLTFESSVENKIPTYSNAATPVPYATVDSRDFAESIPSSGVARDRLEAAREG</sequence>
<gene>
    <name evidence="1" type="ORF">EV421DRAFT_1915398</name>
</gene>
<evidence type="ECO:0000313" key="1">
    <source>
        <dbReference type="EMBL" id="KAK0421755.1"/>
    </source>
</evidence>
<reference evidence="1" key="1">
    <citation type="submission" date="2023-06" db="EMBL/GenBank/DDBJ databases">
        <authorList>
            <consortium name="Lawrence Berkeley National Laboratory"/>
            <person name="Ahrendt S."/>
            <person name="Sahu N."/>
            <person name="Indic B."/>
            <person name="Wong-Bajracharya J."/>
            <person name="Merenyi Z."/>
            <person name="Ke H.-M."/>
            <person name="Monk M."/>
            <person name="Kocsube S."/>
            <person name="Drula E."/>
            <person name="Lipzen A."/>
            <person name="Balint B."/>
            <person name="Henrissat B."/>
            <person name="Andreopoulos B."/>
            <person name="Martin F.M."/>
            <person name="Harder C.B."/>
            <person name="Rigling D."/>
            <person name="Ford K.L."/>
            <person name="Foster G.D."/>
            <person name="Pangilinan J."/>
            <person name="Papanicolaou A."/>
            <person name="Barry K."/>
            <person name="LaButti K."/>
            <person name="Viragh M."/>
            <person name="Koriabine M."/>
            <person name="Yan M."/>
            <person name="Riley R."/>
            <person name="Champramary S."/>
            <person name="Plett K.L."/>
            <person name="Tsai I.J."/>
            <person name="Slot J."/>
            <person name="Sipos G."/>
            <person name="Plett J."/>
            <person name="Nagy L.G."/>
            <person name="Grigoriev I.V."/>
        </authorList>
    </citation>
    <scope>NUCLEOTIDE SEQUENCE</scope>
    <source>
        <strain evidence="1">FPL87.14</strain>
    </source>
</reference>
<protein>
    <submittedName>
        <fullName evidence="1">Uncharacterized protein</fullName>
    </submittedName>
</protein>
<keyword evidence="2" id="KW-1185">Reference proteome</keyword>